<keyword evidence="2" id="KW-1185">Reference proteome</keyword>
<sequence length="383" mass="43178">MPVTLSRHALYDLVWSKPRTELAKEFGVSNVAINKHCLRANIPAPPPGYWAKRQVGRKVQQVPLPLRLPGQNCWVVIGQENIGHWRRPTQSDEPLVPPTFSEDLDAQVAAAAARIGKVVRTRDLEAPDPALSKLLAADEKRRGPDRVWSYEKPHFDEPVFQRQLRLFNSLARALRPLYGVQAVVSEDEWIRGLGTVHRLALCLNFGGAGMRLMFREPTDSKRLRDWSAVKTTTLEVGHKGSHGGTRQWTDSDAGKLEDQLTEITRYLLWRAEESFRAAAYARHEFLVQQREADRLAELARLRAEEEQRQAAAAMKLARIRDEIVGLANRQAQANEIRALVTALSRHPEVAGPRADDFRQWAERAMQVADSLDPLKASLAEIIG</sequence>
<reference evidence="1 2" key="1">
    <citation type="submission" date="2023-06" db="EMBL/GenBank/DDBJ databases">
        <title>Pelomonas sp. APW6 16S ribosomal RNA gene genome sequencing and assembly.</title>
        <authorList>
            <person name="Woo H."/>
        </authorList>
    </citation>
    <scope>NUCLEOTIDE SEQUENCE [LARGE SCALE GENOMIC DNA]</scope>
    <source>
        <strain evidence="1 2">APW6</strain>
    </source>
</reference>
<dbReference type="RefSeq" id="WP_285981082.1">
    <property type="nucleotide sequence ID" value="NZ_JASVDS010000001.1"/>
</dbReference>
<evidence type="ECO:0000313" key="1">
    <source>
        <dbReference type="EMBL" id="MDL5030961.1"/>
    </source>
</evidence>
<proteinExistence type="predicted"/>
<name>A0ABT7LDM8_9BURK</name>
<protein>
    <submittedName>
        <fullName evidence="1">Uncharacterized protein</fullName>
    </submittedName>
</protein>
<comment type="caution">
    <text evidence="1">The sequence shown here is derived from an EMBL/GenBank/DDBJ whole genome shotgun (WGS) entry which is preliminary data.</text>
</comment>
<accession>A0ABT7LDM8</accession>
<dbReference type="EMBL" id="JASVDS010000001">
    <property type="protein sequence ID" value="MDL5030961.1"/>
    <property type="molecule type" value="Genomic_DNA"/>
</dbReference>
<gene>
    <name evidence="1" type="ORF">QRD43_03500</name>
</gene>
<evidence type="ECO:0000313" key="2">
    <source>
        <dbReference type="Proteomes" id="UP001238603"/>
    </source>
</evidence>
<dbReference type="Proteomes" id="UP001238603">
    <property type="component" value="Unassembled WGS sequence"/>
</dbReference>
<organism evidence="1 2">
    <name type="scientific">Roseateles subflavus</name>
    <dbReference type="NCBI Taxonomy" id="3053353"/>
    <lineage>
        <taxon>Bacteria</taxon>
        <taxon>Pseudomonadati</taxon>
        <taxon>Pseudomonadota</taxon>
        <taxon>Betaproteobacteria</taxon>
        <taxon>Burkholderiales</taxon>
        <taxon>Sphaerotilaceae</taxon>
        <taxon>Roseateles</taxon>
    </lineage>
</organism>